<dbReference type="EMBL" id="CADEAL010001484">
    <property type="protein sequence ID" value="CAB1432859.1"/>
    <property type="molecule type" value="Genomic_DNA"/>
</dbReference>
<evidence type="ECO:0000313" key="2">
    <source>
        <dbReference type="EMBL" id="CAB1432859.1"/>
    </source>
</evidence>
<evidence type="ECO:0000256" key="1">
    <source>
        <dbReference type="SAM" id="MobiDB-lite"/>
    </source>
</evidence>
<organism evidence="2 3">
    <name type="scientific">Pleuronectes platessa</name>
    <name type="common">European plaice</name>
    <dbReference type="NCBI Taxonomy" id="8262"/>
    <lineage>
        <taxon>Eukaryota</taxon>
        <taxon>Metazoa</taxon>
        <taxon>Chordata</taxon>
        <taxon>Craniata</taxon>
        <taxon>Vertebrata</taxon>
        <taxon>Euteleostomi</taxon>
        <taxon>Actinopterygii</taxon>
        <taxon>Neopterygii</taxon>
        <taxon>Teleostei</taxon>
        <taxon>Neoteleostei</taxon>
        <taxon>Acanthomorphata</taxon>
        <taxon>Carangaria</taxon>
        <taxon>Pleuronectiformes</taxon>
        <taxon>Pleuronectoidei</taxon>
        <taxon>Pleuronectidae</taxon>
        <taxon>Pleuronectes</taxon>
    </lineage>
</organism>
<gene>
    <name evidence="2" type="ORF">PLEPLA_LOCUS20946</name>
</gene>
<keyword evidence="3" id="KW-1185">Reference proteome</keyword>
<proteinExistence type="predicted"/>
<feature type="compositionally biased region" description="Basic and acidic residues" evidence="1">
    <location>
        <begin position="36"/>
        <end position="50"/>
    </location>
</feature>
<comment type="caution">
    <text evidence="2">The sequence shown here is derived from an EMBL/GenBank/DDBJ whole genome shotgun (WGS) entry which is preliminary data.</text>
</comment>
<evidence type="ECO:0000313" key="3">
    <source>
        <dbReference type="Proteomes" id="UP001153269"/>
    </source>
</evidence>
<accession>A0A9N7YQF3</accession>
<sequence>MQNHAFPFGLTQQGREETGRDSRPPGTGWTILRQAECSKAERLAEERQASERVNQQRMSGGAVQSRAPDLWIVCLLPDESAAHWAAVATAVEEEKEDEEERAPTALGIQILQSTLPPSLPH</sequence>
<protein>
    <submittedName>
        <fullName evidence="2">Uncharacterized protein</fullName>
    </submittedName>
</protein>
<dbReference type="Proteomes" id="UP001153269">
    <property type="component" value="Unassembled WGS sequence"/>
</dbReference>
<feature type="region of interest" description="Disordered" evidence="1">
    <location>
        <begin position="1"/>
        <end position="64"/>
    </location>
</feature>
<feature type="compositionally biased region" description="Basic and acidic residues" evidence="1">
    <location>
        <begin position="14"/>
        <end position="23"/>
    </location>
</feature>
<feature type="compositionally biased region" description="Polar residues" evidence="1">
    <location>
        <begin position="110"/>
        <end position="121"/>
    </location>
</feature>
<reference evidence="2" key="1">
    <citation type="submission" date="2020-03" db="EMBL/GenBank/DDBJ databases">
        <authorList>
            <person name="Weist P."/>
        </authorList>
    </citation>
    <scope>NUCLEOTIDE SEQUENCE</scope>
</reference>
<dbReference type="AlphaFoldDB" id="A0A9N7YQF3"/>
<feature type="region of interest" description="Disordered" evidence="1">
    <location>
        <begin position="93"/>
        <end position="121"/>
    </location>
</feature>
<name>A0A9N7YQF3_PLEPL</name>